<dbReference type="GO" id="GO:0003677">
    <property type="term" value="F:DNA binding"/>
    <property type="evidence" value="ECO:0007669"/>
    <property type="project" value="UniProtKB-KW"/>
</dbReference>
<keyword evidence="4" id="KW-0804">Transcription</keyword>
<evidence type="ECO:0000256" key="3">
    <source>
        <dbReference type="ARBA" id="ARBA00023125"/>
    </source>
</evidence>
<dbReference type="InterPro" id="IPR009057">
    <property type="entry name" value="Homeodomain-like_sf"/>
</dbReference>
<keyword evidence="3" id="KW-0238">DNA-binding</keyword>
<evidence type="ECO:0000259" key="6">
    <source>
        <dbReference type="Pfam" id="PF13977"/>
    </source>
</evidence>
<dbReference type="Pfam" id="PF00440">
    <property type="entry name" value="TetR_N"/>
    <property type="match status" value="1"/>
</dbReference>
<dbReference type="AlphaFoldDB" id="A0A2H1J7F5"/>
<evidence type="ECO:0000313" key="7">
    <source>
        <dbReference type="EMBL" id="SMX83445.1"/>
    </source>
</evidence>
<dbReference type="Proteomes" id="UP000234382">
    <property type="component" value="Unassembled WGS sequence"/>
</dbReference>
<keyword evidence="1" id="KW-0678">Repressor</keyword>
<dbReference type="SUPFAM" id="SSF46689">
    <property type="entry name" value="Homeodomain-like"/>
    <property type="match status" value="1"/>
</dbReference>
<evidence type="ECO:0000259" key="5">
    <source>
        <dbReference type="Pfam" id="PF00440"/>
    </source>
</evidence>
<dbReference type="Pfam" id="PF13977">
    <property type="entry name" value="TetR_C_6"/>
    <property type="match status" value="1"/>
</dbReference>
<sequence length="192" mass="21300">MPKVVDHDQRRADIGWAVARLIATEGIQAVSVRAVAAESGYQPSTLRHYFPLADEMTAHALALISRRQQQRLSAKRWPEDPRLAIREAWCEALPLDDDRRLEAHVWLASSITARSVSARQALGSINEGLDRLCANTIEVYTGRVGDASARTALRAFTDGLALNGIVDPERFTPSVVESSLDLYLDQLQRPDQ</sequence>
<feature type="domain" description="HTH tetR-type" evidence="5">
    <location>
        <begin position="19"/>
        <end position="51"/>
    </location>
</feature>
<evidence type="ECO:0000256" key="2">
    <source>
        <dbReference type="ARBA" id="ARBA00023015"/>
    </source>
</evidence>
<dbReference type="EMBL" id="FXYX01000010">
    <property type="protein sequence ID" value="SMX83445.1"/>
    <property type="molecule type" value="Genomic_DNA"/>
</dbReference>
<accession>A0A2H1J7F5</accession>
<keyword evidence="2" id="KW-0805">Transcription regulation</keyword>
<name>A0A2H1J7F5_9MICO</name>
<evidence type="ECO:0000313" key="8">
    <source>
        <dbReference type="Proteomes" id="UP000234382"/>
    </source>
</evidence>
<dbReference type="InterPro" id="IPR036271">
    <property type="entry name" value="Tet_transcr_reg_TetR-rel_C_sf"/>
</dbReference>
<evidence type="ECO:0000256" key="4">
    <source>
        <dbReference type="ARBA" id="ARBA00023163"/>
    </source>
</evidence>
<dbReference type="Gene3D" id="1.10.357.10">
    <property type="entry name" value="Tetracycline Repressor, domain 2"/>
    <property type="match status" value="1"/>
</dbReference>
<keyword evidence="8" id="KW-1185">Reference proteome</keyword>
<dbReference type="InterPro" id="IPR001647">
    <property type="entry name" value="HTH_TetR"/>
</dbReference>
<proteinExistence type="predicted"/>
<feature type="domain" description="BetI-type transcriptional repressor C-terminal" evidence="6">
    <location>
        <begin position="81"/>
        <end position="187"/>
    </location>
</feature>
<organism evidence="7 8">
    <name type="scientific">Brevibacterium iodinum ATCC 49514</name>
    <dbReference type="NCBI Taxonomy" id="1255616"/>
    <lineage>
        <taxon>Bacteria</taxon>
        <taxon>Bacillati</taxon>
        <taxon>Actinomycetota</taxon>
        <taxon>Actinomycetes</taxon>
        <taxon>Micrococcales</taxon>
        <taxon>Brevibacteriaceae</taxon>
        <taxon>Brevibacterium</taxon>
    </lineage>
</organism>
<dbReference type="InterPro" id="IPR039538">
    <property type="entry name" value="BetI_C"/>
</dbReference>
<dbReference type="SUPFAM" id="SSF48498">
    <property type="entry name" value="Tetracyclin repressor-like, C-terminal domain"/>
    <property type="match status" value="1"/>
</dbReference>
<gene>
    <name evidence="7" type="ORF">BI49514_01701</name>
</gene>
<reference evidence="8" key="1">
    <citation type="submission" date="2017-03" db="EMBL/GenBank/DDBJ databases">
        <authorList>
            <person name="Monnet C."/>
        </authorList>
    </citation>
    <scope>NUCLEOTIDE SEQUENCE [LARGE SCALE GENOMIC DNA]</scope>
    <source>
        <strain evidence="8">ATCC 49514</strain>
    </source>
</reference>
<dbReference type="RefSeq" id="WP_101546080.1">
    <property type="nucleotide sequence ID" value="NZ_FXYX01000010.1"/>
</dbReference>
<protein>
    <submittedName>
        <fullName evidence="7">Transcriptional regulator, TetR family</fullName>
    </submittedName>
</protein>
<evidence type="ECO:0000256" key="1">
    <source>
        <dbReference type="ARBA" id="ARBA00022491"/>
    </source>
</evidence>